<dbReference type="InterPro" id="IPR029033">
    <property type="entry name" value="His_PPase_superfam"/>
</dbReference>
<dbReference type="InterPro" id="IPR050645">
    <property type="entry name" value="Histidine_acid_phosphatase"/>
</dbReference>
<evidence type="ECO:0000313" key="4">
    <source>
        <dbReference type="EMBL" id="GAB0136032.1"/>
    </source>
</evidence>
<comment type="caution">
    <text evidence="4">The sequence shown here is derived from an EMBL/GenBank/DDBJ whole genome shotgun (WGS) entry which is preliminary data.</text>
</comment>
<dbReference type="PANTHER" id="PTHR11567:SF142">
    <property type="entry name" value="PHOSPHOGLYCERATE MUTASE-LIKE PROTEIN"/>
    <property type="match status" value="1"/>
</dbReference>
<comment type="similarity">
    <text evidence="1">Belongs to the histidine acid phosphatase family.</text>
</comment>
<dbReference type="InterPro" id="IPR000560">
    <property type="entry name" value="His_Pase_clade-2"/>
</dbReference>
<keyword evidence="2" id="KW-0472">Membrane</keyword>
<dbReference type="EMBL" id="BAAFGZ010000165">
    <property type="protein sequence ID" value="GAB0136032.1"/>
    <property type="molecule type" value="Genomic_DNA"/>
</dbReference>
<accession>A0ABQ0CRF9</accession>
<reference evidence="5" key="1">
    <citation type="submission" date="2024-06" db="EMBL/GenBank/DDBJ databases">
        <title>Draft Genome Sequences of Epichloe bromicola Strains Isolated from Elymus ciliaris.</title>
        <authorList>
            <consortium name="Epichloe bromicola genome sequencing consortium"/>
            <person name="Miura A."/>
            <person name="Imano S."/>
            <person name="Ashida A."/>
            <person name="Sato I."/>
            <person name="Chiba S."/>
            <person name="Tanaka A."/>
            <person name="Camagna M."/>
            <person name="Takemoto D."/>
        </authorList>
    </citation>
    <scope>NUCLEOTIDE SEQUENCE [LARGE SCALE GENOMIC DNA]</scope>
    <source>
        <strain evidence="5">DP</strain>
    </source>
</reference>
<organism evidence="4 5">
    <name type="scientific">Epichloe bromicola</name>
    <dbReference type="NCBI Taxonomy" id="79588"/>
    <lineage>
        <taxon>Eukaryota</taxon>
        <taxon>Fungi</taxon>
        <taxon>Dikarya</taxon>
        <taxon>Ascomycota</taxon>
        <taxon>Pezizomycotina</taxon>
        <taxon>Sordariomycetes</taxon>
        <taxon>Hypocreomycetidae</taxon>
        <taxon>Hypocreales</taxon>
        <taxon>Clavicipitaceae</taxon>
        <taxon>Epichloe</taxon>
    </lineage>
</organism>
<evidence type="ECO:0000256" key="1">
    <source>
        <dbReference type="ARBA" id="ARBA00005375"/>
    </source>
</evidence>
<feature type="signal peptide" evidence="3">
    <location>
        <begin position="1"/>
        <end position="18"/>
    </location>
</feature>
<dbReference type="Gene3D" id="3.40.50.1240">
    <property type="entry name" value="Phosphoglycerate mutase-like"/>
    <property type="match status" value="1"/>
</dbReference>
<keyword evidence="3" id="KW-0732">Signal</keyword>
<feature type="chain" id="PRO_5045985973" description="Histidine acid phosphatase" evidence="3">
    <location>
        <begin position="19"/>
        <end position="470"/>
    </location>
</feature>
<proteinExistence type="inferred from homology"/>
<keyword evidence="5" id="KW-1185">Reference proteome</keyword>
<protein>
    <recommendedName>
        <fullName evidence="6">Histidine acid phosphatase</fullName>
    </recommendedName>
</protein>
<keyword evidence="2" id="KW-1133">Transmembrane helix</keyword>
<evidence type="ECO:0000313" key="5">
    <source>
        <dbReference type="Proteomes" id="UP001562357"/>
    </source>
</evidence>
<name>A0ABQ0CRF9_9HYPO</name>
<keyword evidence="2" id="KW-0812">Transmembrane</keyword>
<sequence length="470" mass="48338">MQAKLLVALSAAAAAAAADNSSSSKNERILGVYIFHRHGDRTAKAWPPANLTSLGAAEVRSSGAFYRRRYVEPGAPLRIAGVSPDAAAALPQLSVTSPRDAVLRGSASAFLQGLYPPTVEAQPPVPVPVDAVPVDAAAENQGWLQGSSGCDKGVASSNAYLASADYGETLRATEPFYQALLPVINSTFGRDAANFKNAYTIFDYINVAMIHNSSMPSGDLVTDDTLSALRALASTHEWNLAFNASEPVRAIAGSLLAGHVLGSLQAVVDGGGGGGAAAASPPRLSVQFGPYGTFMAFFGLAQLPLASPDFYGICDYASSMVFELYTASSAARPSADDMSVRFLFANGTAAAADRLRPFALFGQDRTSLPWNDFKSAMGRFAVAGTDTRQYCQLCGGTGPACADGSTDSSGGGGSRVSKPVAGVIGALVTLIVILGLQAAVMLFGGLRLVKKSTLAGPRGPETAGGKGQGQ</sequence>
<evidence type="ECO:0000256" key="3">
    <source>
        <dbReference type="SAM" id="SignalP"/>
    </source>
</evidence>
<evidence type="ECO:0000256" key="2">
    <source>
        <dbReference type="SAM" id="Phobius"/>
    </source>
</evidence>
<dbReference type="Pfam" id="PF00328">
    <property type="entry name" value="His_Phos_2"/>
    <property type="match status" value="1"/>
</dbReference>
<dbReference type="SUPFAM" id="SSF53254">
    <property type="entry name" value="Phosphoglycerate mutase-like"/>
    <property type="match status" value="1"/>
</dbReference>
<evidence type="ECO:0008006" key="6">
    <source>
        <dbReference type="Google" id="ProtNLM"/>
    </source>
</evidence>
<feature type="transmembrane region" description="Helical" evidence="2">
    <location>
        <begin position="423"/>
        <end position="449"/>
    </location>
</feature>
<dbReference type="Proteomes" id="UP001562357">
    <property type="component" value="Unassembled WGS sequence"/>
</dbReference>
<dbReference type="PANTHER" id="PTHR11567">
    <property type="entry name" value="ACID PHOSPHATASE-RELATED"/>
    <property type="match status" value="1"/>
</dbReference>
<gene>
    <name evidence="4" type="primary">g4349</name>
    <name evidence="4" type="ORF">EsDP_00004349</name>
</gene>